<dbReference type="InterPro" id="IPR007219">
    <property type="entry name" value="XnlR_reg_dom"/>
</dbReference>
<dbReference type="Pfam" id="PF00172">
    <property type="entry name" value="Zn_clus"/>
    <property type="match status" value="1"/>
</dbReference>
<dbReference type="Proteomes" id="UP000054342">
    <property type="component" value="Unassembled WGS sequence"/>
</dbReference>
<dbReference type="GeneID" id="25327185"/>
<name>A0A0D2EPI2_9EURO</name>
<proteinExistence type="predicted"/>
<sequence>METSLDPSRLNPDLRTLLAEASLAGTRNRRQLSCTPCRQRKLKCNRGRPCENCARREAHQTCTYPDFAKRTSTKSTKVKERINRLQTVFLELSEKNDTTTQSIIQGGGSENVQSTEQEKLSPEHLQQQNDSTTKWEAILEDITGIRDYFEENDESLKHDIDKLQIARPSPKVWDVIYGVNHRQNIGALLSCLPERSQVDRLIAKYFEMLAFFRPVIHPKQFQREYHQFWKNPTAVSVPWLGLLFSMLQLSAQVSSQLRSNASQPVLDMDETVANFRHCALECLTLEDYAKADIHLLQGMLTHLEAEYFQSLDPQANFYILTGTIVRVALMINLHRDPRHFSNLSPFEAETRRRLWLCIVHGDILLSFQMGLPSMIPYGQSDTGMPKNLREDDFDEDTKVLPESRPIDGTTNVAFYLAKAPVIELLGRIATHLQDVHVPKEAVHNLDAQLRTARAGVPAYYQVRPIEEALIDPAYVIMRRYAVDQICLTGFCILHRKGMVAARFDEHSIYSRKACIDAAMTMLEYQNVRHHESKPGGRLAGLRGTMLSFTKNDWLLAAMLICLDIHLSTTTATKSTNKSSDLSIWGRDRRDEMLKALETSYYIWKEYSAESAEALKASEALAAMLAKIRPESGIMTKYGGVPGSSSCANGRSESVPDSNMTSCAPLQSSTSRAGLQVPDMFAEPGNIDWDELDRYFISTGTAPATVDNTFGSAEDWLNNDLWTMSQDC</sequence>
<feature type="domain" description="Zn(2)-C6 fungal-type" evidence="7">
    <location>
        <begin position="33"/>
        <end position="64"/>
    </location>
</feature>
<dbReference type="STRING" id="348802.A0A0D2EPI2"/>
<evidence type="ECO:0000259" key="7">
    <source>
        <dbReference type="PROSITE" id="PS50048"/>
    </source>
</evidence>
<evidence type="ECO:0000256" key="5">
    <source>
        <dbReference type="ARBA" id="ARBA00023163"/>
    </source>
</evidence>
<dbReference type="PROSITE" id="PS00463">
    <property type="entry name" value="ZN2_CY6_FUNGAL_1"/>
    <property type="match status" value="1"/>
</dbReference>
<dbReference type="InterPro" id="IPR036864">
    <property type="entry name" value="Zn2-C6_fun-type_DNA-bd_sf"/>
</dbReference>
<dbReference type="CDD" id="cd12148">
    <property type="entry name" value="fungal_TF_MHR"/>
    <property type="match status" value="1"/>
</dbReference>
<dbReference type="EMBL" id="KN847319">
    <property type="protein sequence ID" value="KIW56635.1"/>
    <property type="molecule type" value="Genomic_DNA"/>
</dbReference>
<accession>A0A0D2EPI2</accession>
<dbReference type="SMART" id="SM00906">
    <property type="entry name" value="Fungal_trans"/>
    <property type="match status" value="1"/>
</dbReference>
<dbReference type="SMART" id="SM00066">
    <property type="entry name" value="GAL4"/>
    <property type="match status" value="1"/>
</dbReference>
<dbReference type="GO" id="GO:0005634">
    <property type="term" value="C:nucleus"/>
    <property type="evidence" value="ECO:0007669"/>
    <property type="project" value="UniProtKB-SubCell"/>
</dbReference>
<dbReference type="SUPFAM" id="SSF57701">
    <property type="entry name" value="Zn2/Cys6 DNA-binding domain"/>
    <property type="match status" value="1"/>
</dbReference>
<evidence type="ECO:0000313" key="8">
    <source>
        <dbReference type="EMBL" id="KIW56635.1"/>
    </source>
</evidence>
<keyword evidence="3" id="KW-0805">Transcription regulation</keyword>
<protein>
    <recommendedName>
        <fullName evidence="7">Zn(2)-C6 fungal-type domain-containing protein</fullName>
    </recommendedName>
</protein>
<keyword evidence="2" id="KW-0479">Metal-binding</keyword>
<dbReference type="PANTHER" id="PTHR31001">
    <property type="entry name" value="UNCHARACTERIZED TRANSCRIPTIONAL REGULATORY PROTEIN"/>
    <property type="match status" value="1"/>
</dbReference>
<dbReference type="PROSITE" id="PS50048">
    <property type="entry name" value="ZN2_CY6_FUNGAL_2"/>
    <property type="match status" value="1"/>
</dbReference>
<evidence type="ECO:0000256" key="4">
    <source>
        <dbReference type="ARBA" id="ARBA00023125"/>
    </source>
</evidence>
<dbReference type="OrthoDB" id="5431381at2759"/>
<dbReference type="CDD" id="cd00067">
    <property type="entry name" value="GAL4"/>
    <property type="match status" value="1"/>
</dbReference>
<evidence type="ECO:0000256" key="2">
    <source>
        <dbReference type="ARBA" id="ARBA00022723"/>
    </source>
</evidence>
<dbReference type="RefSeq" id="XP_013317219.1">
    <property type="nucleotide sequence ID" value="XM_013461765.1"/>
</dbReference>
<dbReference type="Gene3D" id="4.10.240.10">
    <property type="entry name" value="Zn(2)-C6 fungal-type DNA-binding domain"/>
    <property type="match status" value="1"/>
</dbReference>
<dbReference type="Pfam" id="PF04082">
    <property type="entry name" value="Fungal_trans"/>
    <property type="match status" value="1"/>
</dbReference>
<keyword evidence="4" id="KW-0238">DNA-binding</keyword>
<dbReference type="GO" id="GO:0003677">
    <property type="term" value="F:DNA binding"/>
    <property type="evidence" value="ECO:0007669"/>
    <property type="project" value="UniProtKB-KW"/>
</dbReference>
<dbReference type="GO" id="GO:0000981">
    <property type="term" value="F:DNA-binding transcription factor activity, RNA polymerase II-specific"/>
    <property type="evidence" value="ECO:0007669"/>
    <property type="project" value="InterPro"/>
</dbReference>
<keyword evidence="5" id="KW-0804">Transcription</keyword>
<dbReference type="InterPro" id="IPR001138">
    <property type="entry name" value="Zn2Cys6_DnaBD"/>
</dbReference>
<evidence type="ECO:0000256" key="1">
    <source>
        <dbReference type="ARBA" id="ARBA00004123"/>
    </source>
</evidence>
<dbReference type="AlphaFoldDB" id="A0A0D2EPI2"/>
<organism evidence="8 9">
    <name type="scientific">Exophiala xenobiotica</name>
    <dbReference type="NCBI Taxonomy" id="348802"/>
    <lineage>
        <taxon>Eukaryota</taxon>
        <taxon>Fungi</taxon>
        <taxon>Dikarya</taxon>
        <taxon>Ascomycota</taxon>
        <taxon>Pezizomycotina</taxon>
        <taxon>Eurotiomycetes</taxon>
        <taxon>Chaetothyriomycetidae</taxon>
        <taxon>Chaetothyriales</taxon>
        <taxon>Herpotrichiellaceae</taxon>
        <taxon>Exophiala</taxon>
    </lineage>
</organism>
<dbReference type="GO" id="GO:0006351">
    <property type="term" value="P:DNA-templated transcription"/>
    <property type="evidence" value="ECO:0007669"/>
    <property type="project" value="InterPro"/>
</dbReference>
<dbReference type="GO" id="GO:0008270">
    <property type="term" value="F:zinc ion binding"/>
    <property type="evidence" value="ECO:0007669"/>
    <property type="project" value="InterPro"/>
</dbReference>
<comment type="subcellular location">
    <subcellularLocation>
        <location evidence="1">Nucleus</location>
    </subcellularLocation>
</comment>
<evidence type="ECO:0000313" key="9">
    <source>
        <dbReference type="Proteomes" id="UP000054342"/>
    </source>
</evidence>
<evidence type="ECO:0000256" key="3">
    <source>
        <dbReference type="ARBA" id="ARBA00023015"/>
    </source>
</evidence>
<dbReference type="PANTHER" id="PTHR31001:SF49">
    <property type="entry name" value="ZN(II)2CYS6 TRANSCRIPTION FACTOR (EUROFUNG)"/>
    <property type="match status" value="1"/>
</dbReference>
<gene>
    <name evidence="8" type="ORF">PV05_05277</name>
</gene>
<keyword evidence="6" id="KW-0539">Nucleus</keyword>
<dbReference type="HOGENOM" id="CLU_007426_3_1_1"/>
<evidence type="ECO:0000256" key="6">
    <source>
        <dbReference type="ARBA" id="ARBA00023242"/>
    </source>
</evidence>
<reference evidence="8 9" key="1">
    <citation type="submission" date="2015-01" db="EMBL/GenBank/DDBJ databases">
        <title>The Genome Sequence of Exophiala xenobiotica CBS118157.</title>
        <authorList>
            <consortium name="The Broad Institute Genomics Platform"/>
            <person name="Cuomo C."/>
            <person name="de Hoog S."/>
            <person name="Gorbushina A."/>
            <person name="Stielow B."/>
            <person name="Teixiera M."/>
            <person name="Abouelleil A."/>
            <person name="Chapman S.B."/>
            <person name="Priest M."/>
            <person name="Young S.K."/>
            <person name="Wortman J."/>
            <person name="Nusbaum C."/>
            <person name="Birren B."/>
        </authorList>
    </citation>
    <scope>NUCLEOTIDE SEQUENCE [LARGE SCALE GENOMIC DNA]</scope>
    <source>
        <strain evidence="8 9">CBS 118157</strain>
    </source>
</reference>
<keyword evidence="9" id="KW-1185">Reference proteome</keyword>
<dbReference type="InterPro" id="IPR050613">
    <property type="entry name" value="Sec_Metabolite_Reg"/>
</dbReference>